<evidence type="ECO:0008006" key="7">
    <source>
        <dbReference type="Google" id="ProtNLM"/>
    </source>
</evidence>
<dbReference type="OrthoDB" id="2087351at2"/>
<reference evidence="6" key="4">
    <citation type="submission" date="2016-11" db="EMBL/GenBank/DDBJ databases">
        <authorList>
            <person name="Jaros S."/>
            <person name="Januszkiewicz K."/>
            <person name="Wedrychowicz H."/>
        </authorList>
    </citation>
    <scope>NUCLEOTIDE SEQUENCE [LARGE SCALE GENOMIC DNA]</scope>
    <source>
        <strain evidence="6">DSM 1682</strain>
    </source>
</reference>
<feature type="transmembrane region" description="Helical" evidence="2">
    <location>
        <begin position="12"/>
        <end position="35"/>
    </location>
</feature>
<evidence type="ECO:0000256" key="2">
    <source>
        <dbReference type="SAM" id="Phobius"/>
    </source>
</evidence>
<keyword evidence="2" id="KW-0472">Membrane</keyword>
<dbReference type="EMBL" id="CP014223">
    <property type="protein sequence ID" value="AMJ39827.1"/>
    <property type="molecule type" value="Genomic_DNA"/>
</dbReference>
<accession>A0A0X8VBK2</accession>
<evidence type="ECO:0000313" key="5">
    <source>
        <dbReference type="Proteomes" id="UP000068026"/>
    </source>
</evidence>
<feature type="region of interest" description="Disordered" evidence="1">
    <location>
        <begin position="121"/>
        <end position="167"/>
    </location>
</feature>
<name>A0A0X8VBK2_ANAPI</name>
<evidence type="ECO:0000313" key="6">
    <source>
        <dbReference type="Proteomes" id="UP000184204"/>
    </source>
</evidence>
<dbReference type="Proteomes" id="UP000184204">
    <property type="component" value="Unassembled WGS sequence"/>
</dbReference>
<keyword evidence="5" id="KW-1185">Reference proteome</keyword>
<dbReference type="EMBL" id="FQUA01000001">
    <property type="protein sequence ID" value="SHE28044.1"/>
    <property type="molecule type" value="Genomic_DNA"/>
</dbReference>
<sequence length="332" mass="37753">MLGILLAVLKFIGILLLSIFLLLIFVIAVVLLCPIKYRLAGEKKETLTGDFAVSWLFGLIRIMGNYLYGTEPEIKVKILWFTLGEKRKKKKVRKRKTRPSNQPIKTGKTVVAREAVSSKKSSSQGVYMAESVPTPKQEEEPISVEEQPTETTSVEEVGKDTPPTPRPKVRRVKIAEIQEKPIVFETEDKAFFLDEEDITEEEISKGDKLRSYWDKFQEIEGKREIFQAAKKLLKRLIKGILPNHLMVKATIGLGEPNYTGYFMGLVGILTAKFGKNIQVKADFTRLVAEDIQVSIKGNILFGYFLYSLMAFILTKPVRRILIKLWKGRKQNG</sequence>
<reference evidence="5" key="2">
    <citation type="submission" date="2016-01" db="EMBL/GenBank/DDBJ databases">
        <authorList>
            <person name="Poehlein A."/>
            <person name="Schlien K."/>
            <person name="Gottschalk G."/>
            <person name="Buckel W."/>
            <person name="Daniel R."/>
        </authorList>
    </citation>
    <scope>NUCLEOTIDE SEQUENCE [LARGE SCALE GENOMIC DNA]</scope>
    <source>
        <strain evidence="5">X2</strain>
    </source>
</reference>
<organism evidence="4 6">
    <name type="scientific">Anaerotignum propionicum DSM 1682</name>
    <dbReference type="NCBI Taxonomy" id="991789"/>
    <lineage>
        <taxon>Bacteria</taxon>
        <taxon>Bacillati</taxon>
        <taxon>Bacillota</taxon>
        <taxon>Clostridia</taxon>
        <taxon>Lachnospirales</taxon>
        <taxon>Anaerotignaceae</taxon>
        <taxon>Anaerotignum</taxon>
    </lineage>
</organism>
<dbReference type="Proteomes" id="UP000068026">
    <property type="component" value="Chromosome"/>
</dbReference>
<proteinExistence type="predicted"/>
<keyword evidence="2" id="KW-1133">Transmembrane helix</keyword>
<dbReference type="KEGG" id="cpro:CPRO_02040"/>
<gene>
    <name evidence="3" type="ORF">CPRO_02040</name>
    <name evidence="4" type="ORF">SAMN02745151_00149</name>
</gene>
<feature type="transmembrane region" description="Helical" evidence="2">
    <location>
        <begin position="300"/>
        <end position="321"/>
    </location>
</feature>
<dbReference type="RefSeq" id="WP_066046839.1">
    <property type="nucleotide sequence ID" value="NZ_CP014223.1"/>
</dbReference>
<reference evidence="3 5" key="1">
    <citation type="journal article" date="2016" name="Genome Announc.">
        <title>Complete Genome Sequence of the Amino Acid-Fermenting Clostridium propionicum X2 (DSM 1682).</title>
        <authorList>
            <person name="Poehlein A."/>
            <person name="Schlien K."/>
            <person name="Chowdhury N.P."/>
            <person name="Gottschalk G."/>
            <person name="Buckel W."/>
            <person name="Daniel R."/>
        </authorList>
    </citation>
    <scope>NUCLEOTIDE SEQUENCE [LARGE SCALE GENOMIC DNA]</scope>
    <source>
        <strain evidence="3 5">X2</strain>
    </source>
</reference>
<evidence type="ECO:0000313" key="4">
    <source>
        <dbReference type="EMBL" id="SHE28044.1"/>
    </source>
</evidence>
<evidence type="ECO:0000313" key="3">
    <source>
        <dbReference type="EMBL" id="AMJ39827.1"/>
    </source>
</evidence>
<reference evidence="4" key="3">
    <citation type="submission" date="2016-11" db="EMBL/GenBank/DDBJ databases">
        <authorList>
            <person name="Varghese N."/>
            <person name="Submissions S."/>
        </authorList>
    </citation>
    <scope>NUCLEOTIDE SEQUENCE</scope>
    <source>
        <strain evidence="4">DSM 1682</strain>
    </source>
</reference>
<evidence type="ECO:0000256" key="1">
    <source>
        <dbReference type="SAM" id="MobiDB-lite"/>
    </source>
</evidence>
<dbReference type="AlphaFoldDB" id="A0A0X8VBK2"/>
<keyword evidence="2" id="KW-0812">Transmembrane</keyword>
<protein>
    <recommendedName>
        <fullName evidence="7">DUF2953 domain-containing protein</fullName>
    </recommendedName>
</protein>